<feature type="region of interest" description="Disordered" evidence="1">
    <location>
        <begin position="148"/>
        <end position="219"/>
    </location>
</feature>
<dbReference type="AlphaFoldDB" id="G3N8Z5"/>
<protein>
    <submittedName>
        <fullName evidence="2">Uncharacterized protein</fullName>
    </submittedName>
</protein>
<evidence type="ECO:0000313" key="2">
    <source>
        <dbReference type="Ensembl" id="ENSGACP00000001782.1"/>
    </source>
</evidence>
<proteinExistence type="predicted"/>
<feature type="compositionally biased region" description="Polar residues" evidence="1">
    <location>
        <begin position="148"/>
        <end position="157"/>
    </location>
</feature>
<reference evidence="2" key="1">
    <citation type="submission" date="2006-01" db="EMBL/GenBank/DDBJ databases">
        <authorList>
            <person name="Lindblad-Toh K."/>
            <person name="Mauceli E."/>
            <person name="Grabherr M."/>
            <person name="Chang J.L."/>
            <person name="Lander E.S."/>
        </authorList>
    </citation>
    <scope>NUCLEOTIDE SEQUENCE [LARGE SCALE GENOMIC DNA]</scope>
</reference>
<sequence length="219" mass="23911">MERTETFVSQTEQIMEAAVESAVCVLAEGTRDRPERRDLLTSVLHVVTREAGRKICRVFRELIVSLVMENEALKHKVGHLESELKSKVEKPQTVYKIKSSDGPALSLDINQSAANPAALAMAILNSAKSRRRTRSNLQVPLVIISQPGPITSQSSPTLPVLPEKPHQTTSYDSEDSPTVVVLEVNQGSTDPDELPGEVTSLPLDKNQPISEPTSLPVTT</sequence>
<dbReference type="Bgee" id="ENSGACG00000001377">
    <property type="expression patterns" value="Expressed in diencephalon and 13 other cell types or tissues"/>
</dbReference>
<feature type="compositionally biased region" description="Polar residues" evidence="1">
    <location>
        <begin position="207"/>
        <end position="219"/>
    </location>
</feature>
<reference evidence="2" key="2">
    <citation type="submission" date="2024-04" db="UniProtKB">
        <authorList>
            <consortium name="Ensembl"/>
        </authorList>
    </citation>
    <scope>IDENTIFICATION</scope>
</reference>
<organism evidence="2">
    <name type="scientific">Gasterosteus aculeatus</name>
    <name type="common">Three-spined stickleback</name>
    <dbReference type="NCBI Taxonomy" id="69293"/>
    <lineage>
        <taxon>Eukaryota</taxon>
        <taxon>Metazoa</taxon>
        <taxon>Chordata</taxon>
        <taxon>Craniata</taxon>
        <taxon>Vertebrata</taxon>
        <taxon>Euteleostomi</taxon>
        <taxon>Actinopterygii</taxon>
        <taxon>Neopterygii</taxon>
        <taxon>Teleostei</taxon>
        <taxon>Neoteleostei</taxon>
        <taxon>Acanthomorphata</taxon>
        <taxon>Eupercaria</taxon>
        <taxon>Perciformes</taxon>
        <taxon>Cottioidei</taxon>
        <taxon>Gasterosteales</taxon>
        <taxon>Gasterosteidae</taxon>
        <taxon>Gasterosteus</taxon>
    </lineage>
</organism>
<name>G3N8Z5_GASAC</name>
<dbReference type="Ensembl" id="ENSGACT00000001784.1">
    <property type="protein sequence ID" value="ENSGACP00000001782.1"/>
    <property type="gene ID" value="ENSGACG00000001377.1"/>
</dbReference>
<accession>G3N8Z5</accession>
<evidence type="ECO:0000256" key="1">
    <source>
        <dbReference type="SAM" id="MobiDB-lite"/>
    </source>
</evidence>